<dbReference type="GO" id="GO:0016301">
    <property type="term" value="F:kinase activity"/>
    <property type="evidence" value="ECO:0007669"/>
    <property type="project" value="InterPro"/>
</dbReference>
<dbReference type="OrthoDB" id="9792687at2"/>
<dbReference type="EMBL" id="SPNC01000046">
    <property type="protein sequence ID" value="TFH95547.1"/>
    <property type="molecule type" value="Genomic_DNA"/>
</dbReference>
<comment type="caution">
    <text evidence="2">The sequence shown here is derived from an EMBL/GenBank/DDBJ whole genome shotgun (WGS) entry which is preliminary data.</text>
</comment>
<sequence length="392" mass="44853">MEQIDVERIFNEVKDNLLKNSRSASNPIVYILGGQGSSGKSGLGRVAFNSSNVLQVDGDLYRGFHPYASILIKDPSTYSEKTQVFSNVFTEGLIKEAIKRRVSVSIEGTMRRSEVVQRTIEKFKNASFRVELVCIIAPEEFTAINLHYRYAKEIEIKGEGRLADIQSHNEASKGLLTTLDDAFNNRVVDRIRLYEMFGRSLIADYRNDRGIWNDFTQPSVIALQSRKAQLRDTSLAIQIVERGIEAMALIQANRIRVSLQSRINELLVTLQNSYSQGYHFEHDLEYSSLLDEIDRLTYGVEYFKSKGLDTLWLECKNYNNSPKFENERIHSGPISISQAFRMALDNRSIQTSRVVLDVVIVGEEFHLRLNGQFVCPYNVQEENIEEKKGMKR</sequence>
<dbReference type="RefSeq" id="WP_134849992.1">
    <property type="nucleotide sequence ID" value="NZ_CP197400.1"/>
</dbReference>
<organism evidence="2 3">
    <name type="scientific">Porphyromonas levii</name>
    <dbReference type="NCBI Taxonomy" id="28114"/>
    <lineage>
        <taxon>Bacteria</taxon>
        <taxon>Pseudomonadati</taxon>
        <taxon>Bacteroidota</taxon>
        <taxon>Bacteroidia</taxon>
        <taxon>Bacteroidales</taxon>
        <taxon>Porphyromonadaceae</taxon>
        <taxon>Porphyromonas</taxon>
    </lineage>
</organism>
<keyword evidence="3" id="KW-1185">Reference proteome</keyword>
<evidence type="ECO:0000313" key="2">
    <source>
        <dbReference type="EMBL" id="TFH95547.1"/>
    </source>
</evidence>
<dbReference type="Gene3D" id="3.40.50.300">
    <property type="entry name" value="P-loop containing nucleotide triphosphate hydrolases"/>
    <property type="match status" value="1"/>
</dbReference>
<dbReference type="InterPro" id="IPR027417">
    <property type="entry name" value="P-loop_NTPase"/>
</dbReference>
<evidence type="ECO:0000313" key="3">
    <source>
        <dbReference type="Proteomes" id="UP000297225"/>
    </source>
</evidence>
<dbReference type="SUPFAM" id="SSF52540">
    <property type="entry name" value="P-loop containing nucleoside triphosphate hydrolases"/>
    <property type="match status" value="1"/>
</dbReference>
<dbReference type="InterPro" id="IPR010488">
    <property type="entry name" value="Zeta_toxin_domain"/>
</dbReference>
<proteinExistence type="predicted"/>
<dbReference type="Proteomes" id="UP000297225">
    <property type="component" value="Unassembled WGS sequence"/>
</dbReference>
<dbReference type="AlphaFoldDB" id="A0A4Y8WRM7"/>
<dbReference type="GO" id="GO:0005524">
    <property type="term" value="F:ATP binding"/>
    <property type="evidence" value="ECO:0007669"/>
    <property type="project" value="InterPro"/>
</dbReference>
<gene>
    <name evidence="2" type="ORF">E4P47_04270</name>
</gene>
<reference evidence="2 3" key="1">
    <citation type="submission" date="2019-03" db="EMBL/GenBank/DDBJ databases">
        <title>Porphyromonas levii Isolated from the Uterus of Dairy Cows.</title>
        <authorList>
            <person name="Francis A.M."/>
        </authorList>
    </citation>
    <scope>NUCLEOTIDE SEQUENCE [LARGE SCALE GENOMIC DNA]</scope>
    <source>
        <strain evidence="2 3">AF5678</strain>
    </source>
</reference>
<feature type="domain" description="Zeta toxin" evidence="1">
    <location>
        <begin position="17"/>
        <end position="200"/>
    </location>
</feature>
<evidence type="ECO:0000259" key="1">
    <source>
        <dbReference type="Pfam" id="PF06414"/>
    </source>
</evidence>
<accession>A0A4Y8WRM7</accession>
<protein>
    <recommendedName>
        <fullName evidence="1">Zeta toxin domain-containing protein</fullName>
    </recommendedName>
</protein>
<name>A0A4Y8WRM7_9PORP</name>
<dbReference type="Pfam" id="PF06414">
    <property type="entry name" value="Zeta_toxin"/>
    <property type="match status" value="1"/>
</dbReference>